<protein>
    <recommendedName>
        <fullName evidence="5">Flavin reductase like domain-containing protein</fullName>
    </recommendedName>
</protein>
<dbReference type="AlphaFoldDB" id="A0AAV3IVS6"/>
<organism evidence="7 9">
    <name type="scientific">Enterococcus avium ATCC 14025</name>
    <dbReference type="NCBI Taxonomy" id="1140002"/>
    <lineage>
        <taxon>Bacteria</taxon>
        <taxon>Bacillati</taxon>
        <taxon>Bacillota</taxon>
        <taxon>Bacilli</taxon>
        <taxon>Lactobacillales</taxon>
        <taxon>Enterococcaceae</taxon>
        <taxon>Enterococcus</taxon>
    </lineage>
</organism>
<evidence type="ECO:0000313" key="8">
    <source>
        <dbReference type="Proteomes" id="UP000014104"/>
    </source>
</evidence>
<dbReference type="RefSeq" id="WP_016181183.1">
    <property type="nucleotide sequence ID" value="NZ_KE136366.1"/>
</dbReference>
<evidence type="ECO:0000313" key="6">
    <source>
        <dbReference type="EMBL" id="EOT41764.1"/>
    </source>
</evidence>
<evidence type="ECO:0000259" key="5">
    <source>
        <dbReference type="SMART" id="SM00903"/>
    </source>
</evidence>
<keyword evidence="8" id="KW-1185">Reference proteome</keyword>
<comment type="cofactor">
    <cofactor evidence="1">
        <name>FMN</name>
        <dbReference type="ChEBI" id="CHEBI:58210"/>
    </cofactor>
</comment>
<dbReference type="EMBL" id="AHYV01000035">
    <property type="protein sequence ID" value="EOT41764.1"/>
    <property type="molecule type" value="Genomic_DNA"/>
</dbReference>
<dbReference type="GO" id="GO:0010181">
    <property type="term" value="F:FMN binding"/>
    <property type="evidence" value="ECO:0007669"/>
    <property type="project" value="InterPro"/>
</dbReference>
<evidence type="ECO:0000256" key="2">
    <source>
        <dbReference type="ARBA" id="ARBA00022630"/>
    </source>
</evidence>
<comment type="similarity">
    <text evidence="4">Belongs to the flavoredoxin family.</text>
</comment>
<comment type="caution">
    <text evidence="7">The sequence shown here is derived from an EMBL/GenBank/DDBJ whole genome shotgun (WGS) entry which is preliminary data.</text>
</comment>
<dbReference type="InterPro" id="IPR012349">
    <property type="entry name" value="Split_barrel_FMN-bd"/>
</dbReference>
<dbReference type="SMART" id="SM00903">
    <property type="entry name" value="Flavin_Reduct"/>
    <property type="match status" value="1"/>
</dbReference>
<accession>A0AAV3IVS6</accession>
<dbReference type="Proteomes" id="UP000014107">
    <property type="component" value="Unassembled WGS sequence"/>
</dbReference>
<sequence>MLFYSAKELTTKQHYKFLTGSIIPRPIAWITTINQETNIVNAAPFSYFNVVAKDLPLVSLSINRNNQKIKDTARNLLQQKEGVIHLVNDKVLAEMNQTSASLPADESELAKTSLTLVDSQEVTVPAILDAPIRFEVRLHQHIPVKDHNDTIISDLFILEVLNYHFEENLFDPENEYIDPLTFDPLARLAGATYSHIAGTLDLERPTK</sequence>
<proteinExistence type="inferred from homology"/>
<name>A0AAV3IVS6_ENTAV</name>
<evidence type="ECO:0000256" key="3">
    <source>
        <dbReference type="ARBA" id="ARBA00022643"/>
    </source>
</evidence>
<evidence type="ECO:0000313" key="9">
    <source>
        <dbReference type="Proteomes" id="UP000014107"/>
    </source>
</evidence>
<dbReference type="SUPFAM" id="SSF50475">
    <property type="entry name" value="FMN-binding split barrel"/>
    <property type="match status" value="1"/>
</dbReference>
<dbReference type="Pfam" id="PF01613">
    <property type="entry name" value="Flavin_Reduct"/>
    <property type="match status" value="1"/>
</dbReference>
<dbReference type="EMBL" id="ASWL01000006">
    <property type="protein sequence ID" value="EOU17538.1"/>
    <property type="molecule type" value="Genomic_DNA"/>
</dbReference>
<gene>
    <name evidence="7" type="ORF">I570_03561</name>
    <name evidence="6" type="ORF">OMU_03396</name>
</gene>
<reference evidence="7 9" key="2">
    <citation type="submission" date="2013-03" db="EMBL/GenBank/DDBJ databases">
        <title>The Genome Sequence of Enterococcus avium ATCC_14025 (PacBio/Illumina hybrid assembly).</title>
        <authorList>
            <consortium name="The Broad Institute Genomics Platform"/>
            <consortium name="The Broad Institute Genome Sequencing Center for Infectious Disease"/>
            <person name="Earl A."/>
            <person name="Russ C."/>
            <person name="Gilmore M."/>
            <person name="Surin D."/>
            <person name="Walker B."/>
            <person name="Young S."/>
            <person name="Zeng Q."/>
            <person name="Gargeya S."/>
            <person name="Fitzgerald M."/>
            <person name="Haas B."/>
            <person name="Abouelleil A."/>
            <person name="Allen A.W."/>
            <person name="Alvarado L."/>
            <person name="Arachchi H.M."/>
            <person name="Berlin A.M."/>
            <person name="Chapman S.B."/>
            <person name="Gainer-Dewar J."/>
            <person name="Goldberg J."/>
            <person name="Griggs A."/>
            <person name="Gujja S."/>
            <person name="Hansen M."/>
            <person name="Howarth C."/>
            <person name="Imamovic A."/>
            <person name="Ireland A."/>
            <person name="Larimer J."/>
            <person name="McCowan C."/>
            <person name="Murphy C."/>
            <person name="Pearson M."/>
            <person name="Poon T.W."/>
            <person name="Priest M."/>
            <person name="Roberts A."/>
            <person name="Saif S."/>
            <person name="Shea T."/>
            <person name="Sisk P."/>
            <person name="Sykes S."/>
            <person name="Wortman J."/>
            <person name="Nusbaum C."/>
            <person name="Birren B."/>
        </authorList>
    </citation>
    <scope>NUCLEOTIDE SEQUENCE [LARGE SCALE GENOMIC DNA]</scope>
    <source>
        <strain evidence="7 9">ATCC 14025</strain>
    </source>
</reference>
<keyword evidence="3" id="KW-0288">FMN</keyword>
<evidence type="ECO:0000256" key="4">
    <source>
        <dbReference type="ARBA" id="ARBA00038054"/>
    </source>
</evidence>
<dbReference type="PANTHER" id="PTHR33798">
    <property type="entry name" value="FLAVOPROTEIN OXYGENASE"/>
    <property type="match status" value="1"/>
</dbReference>
<evidence type="ECO:0000256" key="1">
    <source>
        <dbReference type="ARBA" id="ARBA00001917"/>
    </source>
</evidence>
<keyword evidence="2" id="KW-0285">Flavoprotein</keyword>
<feature type="domain" description="Flavin reductase like" evidence="5">
    <location>
        <begin position="20"/>
        <end position="178"/>
    </location>
</feature>
<dbReference type="InterPro" id="IPR002563">
    <property type="entry name" value="Flavin_Rdtase-like_dom"/>
</dbReference>
<reference evidence="6 8" key="1">
    <citation type="submission" date="2013-03" db="EMBL/GenBank/DDBJ databases">
        <title>The Genome Sequence of Enterococcus avium ATCC_14025 (Illumina only assembly).</title>
        <authorList>
            <consortium name="The Broad Institute Genomics Platform"/>
            <consortium name="The Broad Institute Genome Sequencing Center for Infectious Disease"/>
            <person name="Earl A."/>
            <person name="Russ C."/>
            <person name="Gilmore M."/>
            <person name="Surin D."/>
            <person name="Walker B."/>
            <person name="Young S."/>
            <person name="Zeng Q."/>
            <person name="Gargeya S."/>
            <person name="Fitzgerald M."/>
            <person name="Haas B."/>
            <person name="Abouelleil A."/>
            <person name="Allen A.W."/>
            <person name="Alvarado L."/>
            <person name="Arachchi H.M."/>
            <person name="Berlin A.M."/>
            <person name="Chapman S.B."/>
            <person name="Gainer-Dewar J."/>
            <person name="Goldberg J."/>
            <person name="Griggs A."/>
            <person name="Gujja S."/>
            <person name="Hansen M."/>
            <person name="Howarth C."/>
            <person name="Imamovic A."/>
            <person name="Ireland A."/>
            <person name="Larimer J."/>
            <person name="McCowan C."/>
            <person name="Murphy C."/>
            <person name="Pearson M."/>
            <person name="Poon T.W."/>
            <person name="Priest M."/>
            <person name="Roberts A."/>
            <person name="Saif S."/>
            <person name="Shea T."/>
            <person name="Sisk P."/>
            <person name="Sykes S."/>
            <person name="Wortman J."/>
            <person name="Nusbaum C."/>
            <person name="Birren B."/>
        </authorList>
    </citation>
    <scope>NUCLEOTIDE SEQUENCE [LARGE SCALE GENOMIC DNA]</scope>
    <source>
        <strain evidence="6 8">ATCC 14025</strain>
    </source>
</reference>
<dbReference type="GO" id="GO:0016646">
    <property type="term" value="F:oxidoreductase activity, acting on the CH-NH group of donors, NAD or NADP as acceptor"/>
    <property type="evidence" value="ECO:0007669"/>
    <property type="project" value="UniProtKB-ARBA"/>
</dbReference>
<dbReference type="PANTHER" id="PTHR33798:SF5">
    <property type="entry name" value="FLAVIN REDUCTASE LIKE DOMAIN-CONTAINING PROTEIN"/>
    <property type="match status" value="1"/>
</dbReference>
<evidence type="ECO:0000313" key="7">
    <source>
        <dbReference type="EMBL" id="EOU17538.1"/>
    </source>
</evidence>
<dbReference type="Proteomes" id="UP000014104">
    <property type="component" value="Unassembled WGS sequence"/>
</dbReference>
<dbReference type="Gene3D" id="2.30.110.10">
    <property type="entry name" value="Electron Transport, Fmn-binding Protein, Chain A"/>
    <property type="match status" value="1"/>
</dbReference>